<keyword evidence="4 5" id="KW-0472">Membrane</keyword>
<accession>A0A645A9R2</accession>
<keyword evidence="3 5" id="KW-1133">Transmembrane helix</keyword>
<feature type="transmembrane region" description="Helical" evidence="5">
    <location>
        <begin position="40"/>
        <end position="60"/>
    </location>
</feature>
<feature type="transmembrane region" description="Helical" evidence="5">
    <location>
        <begin position="172"/>
        <end position="198"/>
    </location>
</feature>
<feature type="transmembrane region" description="Helical" evidence="5">
    <location>
        <begin position="72"/>
        <end position="89"/>
    </location>
</feature>
<dbReference type="AlphaFoldDB" id="A0A645A9R2"/>
<comment type="subcellular location">
    <subcellularLocation>
        <location evidence="1">Membrane</location>
        <topology evidence="1">Multi-pass membrane protein</topology>
    </subcellularLocation>
</comment>
<dbReference type="PANTHER" id="PTHR37422:SF13">
    <property type="entry name" value="LIPOPOLYSACCHARIDE BIOSYNTHESIS PROTEIN PA4999-RELATED"/>
    <property type="match status" value="1"/>
</dbReference>
<evidence type="ECO:0000313" key="7">
    <source>
        <dbReference type="EMBL" id="MPM49955.1"/>
    </source>
</evidence>
<dbReference type="EMBL" id="VSSQ01012745">
    <property type="protein sequence ID" value="MPM49955.1"/>
    <property type="molecule type" value="Genomic_DNA"/>
</dbReference>
<protein>
    <recommendedName>
        <fullName evidence="6">O-antigen ligase-related domain-containing protein</fullName>
    </recommendedName>
</protein>
<dbReference type="InterPro" id="IPR007016">
    <property type="entry name" value="O-antigen_ligase-rel_domated"/>
</dbReference>
<reference evidence="7" key="1">
    <citation type="submission" date="2019-08" db="EMBL/GenBank/DDBJ databases">
        <authorList>
            <person name="Kucharzyk K."/>
            <person name="Murdoch R.W."/>
            <person name="Higgins S."/>
            <person name="Loffler F."/>
        </authorList>
    </citation>
    <scope>NUCLEOTIDE SEQUENCE</scope>
</reference>
<feature type="transmembrane region" description="Helical" evidence="5">
    <location>
        <begin position="293"/>
        <end position="313"/>
    </location>
</feature>
<evidence type="ECO:0000256" key="1">
    <source>
        <dbReference type="ARBA" id="ARBA00004141"/>
    </source>
</evidence>
<feature type="domain" description="O-antigen ligase-related" evidence="6">
    <location>
        <begin position="173"/>
        <end position="309"/>
    </location>
</feature>
<evidence type="ECO:0000256" key="3">
    <source>
        <dbReference type="ARBA" id="ARBA00022989"/>
    </source>
</evidence>
<evidence type="ECO:0000256" key="2">
    <source>
        <dbReference type="ARBA" id="ARBA00022692"/>
    </source>
</evidence>
<evidence type="ECO:0000259" key="6">
    <source>
        <dbReference type="Pfam" id="PF04932"/>
    </source>
</evidence>
<dbReference type="PANTHER" id="PTHR37422">
    <property type="entry name" value="TEICHURONIC ACID BIOSYNTHESIS PROTEIN TUAE"/>
    <property type="match status" value="1"/>
</dbReference>
<organism evidence="7">
    <name type="scientific">bioreactor metagenome</name>
    <dbReference type="NCBI Taxonomy" id="1076179"/>
    <lineage>
        <taxon>unclassified sequences</taxon>
        <taxon>metagenomes</taxon>
        <taxon>ecological metagenomes</taxon>
    </lineage>
</organism>
<feature type="transmembrane region" description="Helical" evidence="5">
    <location>
        <begin position="96"/>
        <end position="114"/>
    </location>
</feature>
<feature type="transmembrane region" description="Helical" evidence="5">
    <location>
        <begin position="6"/>
        <end position="28"/>
    </location>
</feature>
<name>A0A645A9R2_9ZZZZ</name>
<evidence type="ECO:0000256" key="5">
    <source>
        <dbReference type="SAM" id="Phobius"/>
    </source>
</evidence>
<gene>
    <name evidence="7" type="ORF">SDC9_96689</name>
</gene>
<dbReference type="InterPro" id="IPR051533">
    <property type="entry name" value="WaaL-like"/>
</dbReference>
<dbReference type="GO" id="GO:0016020">
    <property type="term" value="C:membrane"/>
    <property type="evidence" value="ECO:0007669"/>
    <property type="project" value="UniProtKB-SubCell"/>
</dbReference>
<feature type="transmembrane region" description="Helical" evidence="5">
    <location>
        <begin position="333"/>
        <end position="354"/>
    </location>
</feature>
<dbReference type="Pfam" id="PF04932">
    <property type="entry name" value="Wzy_C"/>
    <property type="match status" value="1"/>
</dbReference>
<proteinExistence type="predicted"/>
<comment type="caution">
    <text evidence="7">The sequence shown here is derived from an EMBL/GenBank/DDBJ whole genome shotgun (WGS) entry which is preliminary data.</text>
</comment>
<feature type="transmembrane region" description="Helical" evidence="5">
    <location>
        <begin position="210"/>
        <end position="231"/>
    </location>
</feature>
<feature type="transmembrane region" description="Helical" evidence="5">
    <location>
        <begin position="134"/>
        <end position="160"/>
    </location>
</feature>
<evidence type="ECO:0000256" key="4">
    <source>
        <dbReference type="ARBA" id="ARBA00023136"/>
    </source>
</evidence>
<keyword evidence="2 5" id="KW-0812">Transmembrane</keyword>
<sequence>MTALLLFLPTLYKMPQALFLLAVPAILFRRREWELKGADGSLRNFMILLLLALFSTLNNIVGIGKASGFSDAIPFTLLHILTFFIALNLEEEDLETLLLLIAIEAAIVILQFTLGMNTFFRGHPDYKKFDNITYIYFIRPMGLSSSSSTVAFKLLCGIAFITLKGFKGKKHILLFVLMLIALMVNFNRTSIVAVGAMLGLKFLISNKKPLVVASKLLSILLLAILAWKMGLGEIVFDQFSRGMGALDLSYRDVLWGQSFRYIVDNPFTGNSSYKYLTPLYAYNASMEHVHNSFIEMLATHGVPIFLLYIPLIVLNIKKTNALALLPFLLLSLYQYGIFWGISFTDIVFFWILMFSNRIKDTDAHIIHSRQLSAGV</sequence>